<dbReference type="PRINTS" id="PR00819">
    <property type="entry name" value="CBXCFQXSUPER"/>
</dbReference>
<evidence type="ECO:0000256" key="3">
    <source>
        <dbReference type="ARBA" id="ARBA00022840"/>
    </source>
</evidence>
<feature type="domain" description="AAA+ ATPase" evidence="4">
    <location>
        <begin position="356"/>
        <end position="494"/>
    </location>
</feature>
<evidence type="ECO:0000259" key="4">
    <source>
        <dbReference type="SMART" id="SM00382"/>
    </source>
</evidence>
<dbReference type="Pfam" id="PF17866">
    <property type="entry name" value="AAA_lid_6"/>
    <property type="match status" value="2"/>
</dbReference>
<protein>
    <submittedName>
        <fullName evidence="5">SpoVK/Ycf46/Vps4 family AAA+-type ATPase</fullName>
    </submittedName>
</protein>
<dbReference type="RefSeq" id="WP_168036078.1">
    <property type="nucleotide sequence ID" value="NZ_JAATJH010000001.1"/>
</dbReference>
<gene>
    <name evidence="5" type="ORF">GGR27_000803</name>
</gene>
<dbReference type="InterPro" id="IPR041627">
    <property type="entry name" value="AAA_lid_6"/>
</dbReference>
<keyword evidence="6" id="KW-1185">Reference proteome</keyword>
<dbReference type="InterPro" id="IPR003959">
    <property type="entry name" value="ATPase_AAA_core"/>
</dbReference>
<dbReference type="InterPro" id="IPR050773">
    <property type="entry name" value="CbxX/CfxQ_RuBisCO_ESX"/>
</dbReference>
<evidence type="ECO:0000256" key="1">
    <source>
        <dbReference type="ARBA" id="ARBA00010378"/>
    </source>
</evidence>
<sequence>MRSGQELRLPESTYKFKELKAYNSTEYLWENVKKYRQVFDRFETAYIYAELSLYNKAFDLQDWSLKVELKCYLVENGDPTEICSLTIEKEVSKFDHLIYLREGWGNKRAGTFWKKGTYYWDAYVNGTKIGTKYFYVIEPNDQALDEGELEWLNVEAAHKYLELKTVRLYEGPYDDVLEADRVYLKEFSVKETRYIYAELTFENLQPQEDWHFELFTRFQNEARELKGQIVRLQQIKKGQTTVVITAGWGAANPHLWWSDNYTANIVFLDRLLVSIPFIVDDDVAVPGYPEVLLPGEDKARVLAPTEEVEESFENIMARLDALTGLQAVKQKIREHSVYIRFLQLRQQRGFTMDKGIDVHAVFSGNPGTGKTTVARMIGHLYHKMGLLSKGHTVVADRVDLVGEYIGQTAPKTKEILERARGGVLFIDEAYSLSRTNDDGKDFGREVIEMLVKEMSSGNGDLAVIVAGYPDEMKRFLGSNSGLKSRFKHHYDFRDFIPQELNAIATYAAEQQGVDYAIAARARLEEVIVKAYRERDKTFGNARFVHDLVEKTKIRMALRLMNDEMIKVEDRPAAELSVISLEDVESIDLLQQRERPAIPINEPLLTETIGELDALVGMENVKTQIKELISLVRYYRTIGRDVLNAFHLHTVLIGNPGTGKTTIARLLAKLYNALGILERGHIVETDRQGMVAGYVGQTAEKTSKKIEEALGGVLFIDEAYALAQPGTHQGDFGTEAIQTLLKQMEDKRGEFFVAVAGYPDNMDDFLKANPGLNSRFDKILRFEDYSPTELSLIAVSLFAKKEATLDEPAREYFDKYLRFIHEYRDSFFGNARTVRQLVSNVLHRRDLRVAALNQPVEESAITEPIVVTLADVEHLKLDPKELSIQRKRIGF</sequence>
<accession>A0ABX0X963</accession>
<name>A0ABX0X963_9BACT</name>
<dbReference type="SUPFAM" id="SSF52540">
    <property type="entry name" value="P-loop containing nucleoside triphosphate hydrolases"/>
    <property type="match status" value="2"/>
</dbReference>
<dbReference type="Proteomes" id="UP000770785">
    <property type="component" value="Unassembled WGS sequence"/>
</dbReference>
<keyword evidence="2" id="KW-0547">Nucleotide-binding</keyword>
<reference evidence="5 6" key="1">
    <citation type="submission" date="2020-03" db="EMBL/GenBank/DDBJ databases">
        <title>Genomic Encyclopedia of Type Strains, Phase IV (KMG-IV): sequencing the most valuable type-strain genomes for metagenomic binning, comparative biology and taxonomic classification.</title>
        <authorList>
            <person name="Goeker M."/>
        </authorList>
    </citation>
    <scope>NUCLEOTIDE SEQUENCE [LARGE SCALE GENOMIC DNA]</scope>
    <source>
        <strain evidence="5 6">DSM 105096</strain>
    </source>
</reference>
<keyword evidence="3" id="KW-0067">ATP-binding</keyword>
<evidence type="ECO:0000256" key="2">
    <source>
        <dbReference type="ARBA" id="ARBA00022741"/>
    </source>
</evidence>
<organism evidence="5 6">
    <name type="scientific">Neolewinella antarctica</name>
    <dbReference type="NCBI Taxonomy" id="442734"/>
    <lineage>
        <taxon>Bacteria</taxon>
        <taxon>Pseudomonadati</taxon>
        <taxon>Bacteroidota</taxon>
        <taxon>Saprospiria</taxon>
        <taxon>Saprospirales</taxon>
        <taxon>Lewinellaceae</taxon>
        <taxon>Neolewinella</taxon>
    </lineage>
</organism>
<evidence type="ECO:0000313" key="5">
    <source>
        <dbReference type="EMBL" id="NJC25322.1"/>
    </source>
</evidence>
<dbReference type="InterPro" id="IPR000641">
    <property type="entry name" value="CbxX/CfxQ"/>
</dbReference>
<dbReference type="InterPro" id="IPR027417">
    <property type="entry name" value="P-loop_NTPase"/>
</dbReference>
<comment type="similarity">
    <text evidence="1">Belongs to the CbxX/CfxQ family.</text>
</comment>
<evidence type="ECO:0000313" key="6">
    <source>
        <dbReference type="Proteomes" id="UP000770785"/>
    </source>
</evidence>
<feature type="domain" description="AAA+ ATPase" evidence="4">
    <location>
        <begin position="645"/>
        <end position="785"/>
    </location>
</feature>
<dbReference type="SMART" id="SM00382">
    <property type="entry name" value="AAA"/>
    <property type="match status" value="2"/>
</dbReference>
<comment type="caution">
    <text evidence="5">The sequence shown here is derived from an EMBL/GenBank/DDBJ whole genome shotgun (WGS) entry which is preliminary data.</text>
</comment>
<dbReference type="InterPro" id="IPR003593">
    <property type="entry name" value="AAA+_ATPase"/>
</dbReference>
<dbReference type="Gene3D" id="1.10.8.60">
    <property type="match status" value="2"/>
</dbReference>
<dbReference type="Pfam" id="PF00004">
    <property type="entry name" value="AAA"/>
    <property type="match status" value="2"/>
</dbReference>
<proteinExistence type="inferred from homology"/>
<dbReference type="PANTHER" id="PTHR43392:SF2">
    <property type="entry name" value="AAA-TYPE ATPASE FAMILY PROTEIN _ ANKYRIN REPEAT FAMILY PROTEIN"/>
    <property type="match status" value="1"/>
</dbReference>
<dbReference type="EMBL" id="JAATJH010000001">
    <property type="protein sequence ID" value="NJC25322.1"/>
    <property type="molecule type" value="Genomic_DNA"/>
</dbReference>
<dbReference type="PANTHER" id="PTHR43392">
    <property type="entry name" value="AAA-TYPE ATPASE FAMILY PROTEIN / ANKYRIN REPEAT FAMILY PROTEIN"/>
    <property type="match status" value="1"/>
</dbReference>
<dbReference type="Gene3D" id="3.40.50.300">
    <property type="entry name" value="P-loop containing nucleotide triphosphate hydrolases"/>
    <property type="match status" value="2"/>
</dbReference>